<feature type="compositionally biased region" description="Basic and acidic residues" evidence="1">
    <location>
        <begin position="36"/>
        <end position="57"/>
    </location>
</feature>
<comment type="caution">
    <text evidence="2">The sequence shown here is derived from an EMBL/GenBank/DDBJ whole genome shotgun (WGS) entry which is preliminary data.</text>
</comment>
<evidence type="ECO:0000313" key="2">
    <source>
        <dbReference type="EMBL" id="KAJ3055713.1"/>
    </source>
</evidence>
<dbReference type="Proteomes" id="UP001212841">
    <property type="component" value="Unassembled WGS sequence"/>
</dbReference>
<sequence>MLGFQLGSIPVLGDIFDSMYRADIRNYKIMREYVKKQQKEAEQNRRREQSHLHRIEIDDSAVGTSSPPAGLTSPTPAYPTKPGQTLPPPTVAAAGSKKKSWWSREQPAPIAEMKVVKGSDTNV</sequence>
<keyword evidence="3" id="KW-1185">Reference proteome</keyword>
<dbReference type="AlphaFoldDB" id="A0AAD5SHT1"/>
<dbReference type="EMBL" id="JADGJD010000065">
    <property type="protein sequence ID" value="KAJ3055713.1"/>
    <property type="molecule type" value="Genomic_DNA"/>
</dbReference>
<name>A0AAD5SHT1_9FUNG</name>
<evidence type="ECO:0000256" key="1">
    <source>
        <dbReference type="SAM" id="MobiDB-lite"/>
    </source>
</evidence>
<protein>
    <submittedName>
        <fullName evidence="2">Uncharacterized protein</fullName>
    </submittedName>
</protein>
<organism evidence="2 3">
    <name type="scientific">Rhizophlyctis rosea</name>
    <dbReference type="NCBI Taxonomy" id="64517"/>
    <lineage>
        <taxon>Eukaryota</taxon>
        <taxon>Fungi</taxon>
        <taxon>Fungi incertae sedis</taxon>
        <taxon>Chytridiomycota</taxon>
        <taxon>Chytridiomycota incertae sedis</taxon>
        <taxon>Chytridiomycetes</taxon>
        <taxon>Rhizophlyctidales</taxon>
        <taxon>Rhizophlyctidaceae</taxon>
        <taxon>Rhizophlyctis</taxon>
    </lineage>
</organism>
<dbReference type="InterPro" id="IPR025187">
    <property type="entry name" value="DUF4112"/>
</dbReference>
<accession>A0AAD5SHT1</accession>
<feature type="region of interest" description="Disordered" evidence="1">
    <location>
        <begin position="36"/>
        <end position="123"/>
    </location>
</feature>
<dbReference type="Pfam" id="PF13430">
    <property type="entry name" value="DUF4112"/>
    <property type="match status" value="1"/>
</dbReference>
<feature type="compositionally biased region" description="Polar residues" evidence="1">
    <location>
        <begin position="62"/>
        <end position="75"/>
    </location>
</feature>
<evidence type="ECO:0000313" key="3">
    <source>
        <dbReference type="Proteomes" id="UP001212841"/>
    </source>
</evidence>
<gene>
    <name evidence="2" type="ORF">HK097_009598</name>
</gene>
<reference evidence="2" key="1">
    <citation type="submission" date="2020-05" db="EMBL/GenBank/DDBJ databases">
        <title>Phylogenomic resolution of chytrid fungi.</title>
        <authorList>
            <person name="Stajich J.E."/>
            <person name="Amses K."/>
            <person name="Simmons R."/>
            <person name="Seto K."/>
            <person name="Myers J."/>
            <person name="Bonds A."/>
            <person name="Quandt C.A."/>
            <person name="Barry K."/>
            <person name="Liu P."/>
            <person name="Grigoriev I."/>
            <person name="Longcore J.E."/>
            <person name="James T.Y."/>
        </authorList>
    </citation>
    <scope>NUCLEOTIDE SEQUENCE</scope>
    <source>
        <strain evidence="2">JEL0318</strain>
    </source>
</reference>
<proteinExistence type="predicted"/>